<dbReference type="PANTHER" id="PTHR11931">
    <property type="entry name" value="PHOSPHOGLYCERATE MUTASE"/>
    <property type="match status" value="1"/>
</dbReference>
<feature type="active site" description="Proton donor/acceptor" evidence="5">
    <location>
        <position position="324"/>
    </location>
</feature>
<evidence type="ECO:0000256" key="5">
    <source>
        <dbReference type="PIRSR" id="PIRSR613078-1"/>
    </source>
</evidence>
<dbReference type="Gene3D" id="3.40.50.1240">
    <property type="entry name" value="Phosphoglycerate mutase-like"/>
    <property type="match status" value="1"/>
</dbReference>
<dbReference type="EnsemblPlants" id="OB02G39670.1">
    <property type="protein sequence ID" value="OB02G39670.1"/>
    <property type="gene ID" value="OB02G39670"/>
</dbReference>
<dbReference type="Proteomes" id="UP000006038">
    <property type="component" value="Unassembled WGS sequence"/>
</dbReference>
<dbReference type="InterPro" id="IPR001345">
    <property type="entry name" value="PG/BPGM_mutase_AS"/>
</dbReference>
<dbReference type="CDD" id="cd07067">
    <property type="entry name" value="HP_PGM_like"/>
    <property type="match status" value="1"/>
</dbReference>
<feature type="binding site" evidence="6">
    <location>
        <begin position="395"/>
        <end position="396"/>
    </location>
    <ligand>
        <name>substrate</name>
    </ligand>
</feature>
<dbReference type="eggNOG" id="KOG0235">
    <property type="taxonomic scope" value="Eukaryota"/>
</dbReference>
<keyword evidence="3" id="KW-0324">Glycolysis</keyword>
<feature type="region of interest" description="Disordered" evidence="8">
    <location>
        <begin position="1"/>
        <end position="98"/>
    </location>
</feature>
<feature type="binding site" evidence="6">
    <location>
        <position position="270"/>
    </location>
    <ligand>
        <name>substrate</name>
    </ligand>
</feature>
<dbReference type="HAMAP" id="MF_01039">
    <property type="entry name" value="PGAM_GpmA"/>
    <property type="match status" value="1"/>
</dbReference>
<dbReference type="PROSITE" id="PS00175">
    <property type="entry name" value="PG_MUTASE"/>
    <property type="match status" value="1"/>
</dbReference>
<proteinExistence type="inferred from homology"/>
<feature type="binding site" evidence="6">
    <location>
        <begin position="233"/>
        <end position="234"/>
    </location>
    <ligand>
        <name>substrate</name>
    </ligand>
</feature>
<dbReference type="AlphaFoldDB" id="J3LH50"/>
<dbReference type="Gramene" id="OB02G39670.1">
    <property type="protein sequence ID" value="OB02G39670.1"/>
    <property type="gene ID" value="OB02G39670"/>
</dbReference>
<evidence type="ECO:0000256" key="7">
    <source>
        <dbReference type="PIRSR" id="PIRSR613078-3"/>
    </source>
</evidence>
<dbReference type="SUPFAM" id="SSF53254">
    <property type="entry name" value="Phosphoglycerate mutase-like"/>
    <property type="match status" value="1"/>
</dbReference>
<feature type="region of interest" description="Disordered" evidence="8">
    <location>
        <begin position="193"/>
        <end position="212"/>
    </location>
</feature>
<evidence type="ECO:0000256" key="6">
    <source>
        <dbReference type="PIRSR" id="PIRSR613078-2"/>
    </source>
</evidence>
<feature type="site" description="Transition state stabilizer" evidence="7">
    <location>
        <position position="394"/>
    </location>
</feature>
<dbReference type="OMA" id="RISWQIE"/>
<evidence type="ECO:0000313" key="9">
    <source>
        <dbReference type="EnsemblPlants" id="OB02G39670.1"/>
    </source>
</evidence>
<feature type="active site" description="Tele-phosphohistidine intermediate" evidence="5">
    <location>
        <position position="221"/>
    </location>
</feature>
<dbReference type="SMART" id="SM00855">
    <property type="entry name" value="PGAM"/>
    <property type="match status" value="1"/>
</dbReference>
<comment type="similarity">
    <text evidence="1">Belongs to the phosphoglycerate mutase family. BPG-dependent PGAM subfamily.</text>
</comment>
<dbReference type="InterPro" id="IPR013078">
    <property type="entry name" value="His_Pase_superF_clade-1"/>
</dbReference>
<keyword evidence="10" id="KW-1185">Reference proteome</keyword>
<evidence type="ECO:0000256" key="2">
    <source>
        <dbReference type="ARBA" id="ARBA00012028"/>
    </source>
</evidence>
<feature type="binding site" evidence="6">
    <location>
        <position position="335"/>
    </location>
    <ligand>
        <name>substrate</name>
    </ligand>
</feature>
<feature type="binding site" evidence="6">
    <location>
        <begin position="351"/>
        <end position="352"/>
    </location>
    <ligand>
        <name>substrate</name>
    </ligand>
</feature>
<evidence type="ECO:0000313" key="10">
    <source>
        <dbReference type="Proteomes" id="UP000006038"/>
    </source>
</evidence>
<dbReference type="InterPro" id="IPR029033">
    <property type="entry name" value="His_PPase_superfam"/>
</dbReference>
<dbReference type="EC" id="5.4.2.11" evidence="2"/>
<evidence type="ECO:0000256" key="4">
    <source>
        <dbReference type="ARBA" id="ARBA00023235"/>
    </source>
</evidence>
<reference evidence="9" key="1">
    <citation type="submission" date="2013-04" db="UniProtKB">
        <authorList>
            <consortium name="EnsemblPlants"/>
        </authorList>
    </citation>
    <scope>IDENTIFICATION</scope>
</reference>
<dbReference type="NCBIfam" id="NF002217">
    <property type="entry name" value="PRK01112.1"/>
    <property type="match status" value="1"/>
</dbReference>
<organism evidence="9">
    <name type="scientific">Oryza brachyantha</name>
    <name type="common">malo sina</name>
    <dbReference type="NCBI Taxonomy" id="4533"/>
    <lineage>
        <taxon>Eukaryota</taxon>
        <taxon>Viridiplantae</taxon>
        <taxon>Streptophyta</taxon>
        <taxon>Embryophyta</taxon>
        <taxon>Tracheophyta</taxon>
        <taxon>Spermatophyta</taxon>
        <taxon>Magnoliopsida</taxon>
        <taxon>Liliopsida</taxon>
        <taxon>Poales</taxon>
        <taxon>Poaceae</taxon>
        <taxon>BOP clade</taxon>
        <taxon>Oryzoideae</taxon>
        <taxon>Oryzeae</taxon>
        <taxon>Oryzinae</taxon>
        <taxon>Oryza</taxon>
    </lineage>
</organism>
<dbReference type="HOGENOM" id="CLU_033323_1_2_1"/>
<feature type="compositionally biased region" description="Low complexity" evidence="8">
    <location>
        <begin position="195"/>
        <end position="212"/>
    </location>
</feature>
<feature type="compositionally biased region" description="Low complexity" evidence="8">
    <location>
        <begin position="32"/>
        <end position="46"/>
    </location>
</feature>
<dbReference type="InterPro" id="IPR005952">
    <property type="entry name" value="Phosphogly_mut1"/>
</dbReference>
<sequence length="466" mass="51460">MTHPVCLQPGRLSIKPNPETDTRAATQPKPRSPTNPRRAAPRPACARTREKTRGSCSCVQQTGPSVLSPSSSLVSPPPPRRSPSARPPAATADLSREERARFHRPAGAIRLAPLRPPVESRRLPVLFSDSLPPRMAASTSQHALVSVKSLCAGANFGLEKRTSQVRFVSVGQCRPGTRKLGLVCSSNSQSSVMEPAQLPLSPQSGSSPKKSSESALILIRHGESLWNEKNLFTGCVDVPLTPKGVDEAIEAGKRICNIPVDVIYTSSLIRAQMTAMLAMMQHRRKKVPIVVHNESEQAHRWSQIYSEETKKQSIPVVTAWQLNERMYGELQGLNKQETADRFGKEQVHEWRRSYDIPPPNGESLEMCAERAVAYFKDQIVPQLVAGKHVMIAAHGNSLRSIIMHLDKLTSQEVISLELSTGIPMLYIFKKGKFIRRGSPSGPSEAGVYAYTRSLAQYRQKLDNMFQ</sequence>
<feature type="compositionally biased region" description="Polar residues" evidence="8">
    <location>
        <begin position="54"/>
        <end position="63"/>
    </location>
</feature>
<dbReference type="GO" id="GO:0004619">
    <property type="term" value="F:phosphoglycerate mutase activity"/>
    <property type="evidence" value="ECO:0007669"/>
    <property type="project" value="UniProtKB-EC"/>
</dbReference>
<feature type="compositionally biased region" description="Low complexity" evidence="8">
    <location>
        <begin position="64"/>
        <end position="74"/>
    </location>
</feature>
<feature type="binding site" evidence="6">
    <location>
        <begin position="220"/>
        <end position="227"/>
    </location>
    <ligand>
        <name>substrate</name>
    </ligand>
</feature>
<dbReference type="STRING" id="4533.J3LH50"/>
<dbReference type="GO" id="GO:0006096">
    <property type="term" value="P:glycolytic process"/>
    <property type="evidence" value="ECO:0007669"/>
    <property type="project" value="UniProtKB-KW"/>
</dbReference>
<accession>J3LH50</accession>
<evidence type="ECO:0000256" key="3">
    <source>
        <dbReference type="ARBA" id="ARBA00023152"/>
    </source>
</evidence>
<dbReference type="Pfam" id="PF00300">
    <property type="entry name" value="His_Phos_1"/>
    <property type="match status" value="2"/>
</dbReference>
<protein>
    <recommendedName>
        <fullName evidence="2">phosphoglycerate mutase (2,3-diphosphoglycerate-dependent)</fullName>
        <ecNumber evidence="2">5.4.2.11</ecNumber>
    </recommendedName>
</protein>
<name>J3LH50_ORYBR</name>
<evidence type="ECO:0000256" key="8">
    <source>
        <dbReference type="SAM" id="MobiDB-lite"/>
    </source>
</evidence>
<keyword evidence="4" id="KW-0413">Isomerase</keyword>
<feature type="binding site" evidence="6">
    <location>
        <begin position="324"/>
        <end position="327"/>
    </location>
    <ligand>
        <name>substrate</name>
    </ligand>
</feature>
<evidence type="ECO:0000256" key="1">
    <source>
        <dbReference type="ARBA" id="ARBA00006717"/>
    </source>
</evidence>